<proteinExistence type="predicted"/>
<evidence type="ECO:0000313" key="2">
    <source>
        <dbReference type="Proteomes" id="UP001178507"/>
    </source>
</evidence>
<feature type="non-terminal residue" evidence="1">
    <location>
        <position position="1"/>
    </location>
</feature>
<protein>
    <submittedName>
        <fullName evidence="1">Uncharacterized protein</fullName>
    </submittedName>
</protein>
<accession>A0AA36J961</accession>
<dbReference type="Proteomes" id="UP001178507">
    <property type="component" value="Unassembled WGS sequence"/>
</dbReference>
<sequence>AGSSVAGTASAAQLCCQSLTLPRANSSVSPRDMTKLLSILVLLLPQVQGTALRAATSINEVEPQAAVVAHLLSVVDDYLKYYAEEKTSWTESKQRMIDIINSATTDESRLASVNEKARMKKEHDETVAEYVTVVKQLDQALKEMEGADWAEKHGVKEQLDALYQESPLALIQSVGNRGTNASTLANSAALKLRQFRQEFAPGI</sequence>
<dbReference type="EMBL" id="CAUJNA010003414">
    <property type="protein sequence ID" value="CAJ1401399.1"/>
    <property type="molecule type" value="Genomic_DNA"/>
</dbReference>
<keyword evidence="2" id="KW-1185">Reference proteome</keyword>
<name>A0AA36J961_9DINO</name>
<reference evidence="1" key="1">
    <citation type="submission" date="2023-08" db="EMBL/GenBank/DDBJ databases">
        <authorList>
            <person name="Chen Y."/>
            <person name="Shah S."/>
            <person name="Dougan E. K."/>
            <person name="Thang M."/>
            <person name="Chan C."/>
        </authorList>
    </citation>
    <scope>NUCLEOTIDE SEQUENCE</scope>
</reference>
<gene>
    <name evidence="1" type="ORF">EVOR1521_LOCUS24554</name>
</gene>
<organism evidence="1 2">
    <name type="scientific">Effrenium voratum</name>
    <dbReference type="NCBI Taxonomy" id="2562239"/>
    <lineage>
        <taxon>Eukaryota</taxon>
        <taxon>Sar</taxon>
        <taxon>Alveolata</taxon>
        <taxon>Dinophyceae</taxon>
        <taxon>Suessiales</taxon>
        <taxon>Symbiodiniaceae</taxon>
        <taxon>Effrenium</taxon>
    </lineage>
</organism>
<comment type="caution">
    <text evidence="1">The sequence shown here is derived from an EMBL/GenBank/DDBJ whole genome shotgun (WGS) entry which is preliminary data.</text>
</comment>
<dbReference type="AlphaFoldDB" id="A0AA36J961"/>
<evidence type="ECO:0000313" key="1">
    <source>
        <dbReference type="EMBL" id="CAJ1401399.1"/>
    </source>
</evidence>